<dbReference type="GO" id="GO:0016747">
    <property type="term" value="F:acyltransferase activity, transferring groups other than amino-acyl groups"/>
    <property type="evidence" value="ECO:0007669"/>
    <property type="project" value="InterPro"/>
</dbReference>
<keyword evidence="2" id="KW-0808">Transferase</keyword>
<proteinExistence type="predicted"/>
<dbReference type="OrthoDB" id="4774939at2"/>
<evidence type="ECO:0000313" key="3">
    <source>
        <dbReference type="Proteomes" id="UP000323876"/>
    </source>
</evidence>
<dbReference type="EMBL" id="VXLC01000014">
    <property type="protein sequence ID" value="KAA8886312.1"/>
    <property type="molecule type" value="Genomic_DNA"/>
</dbReference>
<gene>
    <name evidence="2" type="ORF">F3087_26950</name>
</gene>
<dbReference type="SUPFAM" id="SSF55729">
    <property type="entry name" value="Acyl-CoA N-acyltransferases (Nat)"/>
    <property type="match status" value="1"/>
</dbReference>
<evidence type="ECO:0000313" key="2">
    <source>
        <dbReference type="EMBL" id="KAA8886312.1"/>
    </source>
</evidence>
<dbReference type="InterPro" id="IPR000182">
    <property type="entry name" value="GNAT_dom"/>
</dbReference>
<keyword evidence="3" id="KW-1185">Reference proteome</keyword>
<name>A0A5N0EA59_9NOCA</name>
<organism evidence="2 3">
    <name type="scientific">Nocardia colli</name>
    <dbReference type="NCBI Taxonomy" id="2545717"/>
    <lineage>
        <taxon>Bacteria</taxon>
        <taxon>Bacillati</taxon>
        <taxon>Actinomycetota</taxon>
        <taxon>Actinomycetes</taxon>
        <taxon>Mycobacteriales</taxon>
        <taxon>Nocardiaceae</taxon>
        <taxon>Nocardia</taxon>
    </lineage>
</organism>
<dbReference type="Pfam" id="PF13508">
    <property type="entry name" value="Acetyltransf_7"/>
    <property type="match status" value="1"/>
</dbReference>
<reference evidence="2 3" key="1">
    <citation type="submission" date="2019-09" db="EMBL/GenBank/DDBJ databases">
        <authorList>
            <person name="Wang X."/>
        </authorList>
    </citation>
    <scope>NUCLEOTIDE SEQUENCE [LARGE SCALE GENOMIC DNA]</scope>
    <source>
        <strain evidence="2 3">CICC 11023</strain>
    </source>
</reference>
<feature type="domain" description="N-acetyltransferase" evidence="1">
    <location>
        <begin position="1"/>
        <end position="133"/>
    </location>
</feature>
<dbReference type="Proteomes" id="UP000323876">
    <property type="component" value="Unassembled WGS sequence"/>
</dbReference>
<dbReference type="Gene3D" id="3.40.630.30">
    <property type="match status" value="1"/>
</dbReference>
<evidence type="ECO:0000259" key="1">
    <source>
        <dbReference type="PROSITE" id="PS51186"/>
    </source>
</evidence>
<dbReference type="RefSeq" id="WP_150404883.1">
    <property type="nucleotide sequence ID" value="NZ_VXLC01000014.1"/>
</dbReference>
<dbReference type="PROSITE" id="PS51186">
    <property type="entry name" value="GNAT"/>
    <property type="match status" value="1"/>
</dbReference>
<dbReference type="InterPro" id="IPR016181">
    <property type="entry name" value="Acyl_CoA_acyltransferase"/>
</dbReference>
<comment type="caution">
    <text evidence="2">The sequence shown here is derived from an EMBL/GenBank/DDBJ whole genome shotgun (WGS) entry which is preliminary data.</text>
</comment>
<dbReference type="CDD" id="cd04301">
    <property type="entry name" value="NAT_SF"/>
    <property type="match status" value="1"/>
</dbReference>
<sequence>MIEPYCAEHLEQVVALCAAEGWPSYPSQPERADAALRSPGAVTLVATSGGAVIGFAHALSDGWWGYLSLLLVADGHRGKGIGGRLVEEIFRCSGVTRLDLVSDEASEFYRSRPHCAFDGFRLYPTPRLDGSGT</sequence>
<accession>A0A5N0EA59</accession>
<protein>
    <submittedName>
        <fullName evidence="2">GNAT family N-acetyltransferase</fullName>
    </submittedName>
</protein>
<dbReference type="AlphaFoldDB" id="A0A5N0EA59"/>